<dbReference type="AlphaFoldDB" id="B8EQZ2"/>
<accession>B8EQZ2</accession>
<name>B8EQZ2_METSB</name>
<dbReference type="EMBL" id="CP001280">
    <property type="protein sequence ID" value="ACK49737.1"/>
    <property type="molecule type" value="Genomic_DNA"/>
</dbReference>
<sequence>MGGISKKPAAGGASELEGVWKVKDSVGEEFEITLGADGTARATLDEDMSGPWTREGDAAVIVWKSGWTTKIFKEGDVYKKTAYRKGQALDTAPVNSSAAEKIG</sequence>
<dbReference type="OrthoDB" id="8449017at2"/>
<gene>
    <name evidence="1" type="ordered locus">Msil_0766</name>
</gene>
<dbReference type="Proteomes" id="UP000002257">
    <property type="component" value="Chromosome"/>
</dbReference>
<reference evidence="1 2" key="1">
    <citation type="journal article" date="2010" name="J. Bacteriol.">
        <title>Complete genome sequence of the aerobic facultative methanotroph Methylocella silvestris BL2.</title>
        <authorList>
            <person name="Chen Y."/>
            <person name="Crombie A."/>
            <person name="Rahman M.T."/>
            <person name="Dedysh S.N."/>
            <person name="Liesack W."/>
            <person name="Stott M.B."/>
            <person name="Alam M."/>
            <person name="Theisen A.R."/>
            <person name="Murrell J.C."/>
            <person name="Dunfield P.F."/>
        </authorList>
    </citation>
    <scope>NUCLEOTIDE SEQUENCE [LARGE SCALE GENOMIC DNA]</scope>
    <source>
        <strain evidence="2">DSM 15510 / CIP 108128 / LMG 27833 / NCIMB 13906 / BL2</strain>
    </source>
</reference>
<protein>
    <recommendedName>
        <fullName evidence="3">TIGR03067 domain-containing protein</fullName>
    </recommendedName>
</protein>
<evidence type="ECO:0000313" key="1">
    <source>
        <dbReference type="EMBL" id="ACK49737.1"/>
    </source>
</evidence>
<proteinExistence type="predicted"/>
<evidence type="ECO:0000313" key="2">
    <source>
        <dbReference type="Proteomes" id="UP000002257"/>
    </source>
</evidence>
<organism evidence="1 2">
    <name type="scientific">Methylocella silvestris (strain DSM 15510 / CIP 108128 / LMG 27833 / NCIMB 13906 / BL2)</name>
    <dbReference type="NCBI Taxonomy" id="395965"/>
    <lineage>
        <taxon>Bacteria</taxon>
        <taxon>Pseudomonadati</taxon>
        <taxon>Pseudomonadota</taxon>
        <taxon>Alphaproteobacteria</taxon>
        <taxon>Hyphomicrobiales</taxon>
        <taxon>Beijerinckiaceae</taxon>
        <taxon>Methylocella</taxon>
    </lineage>
</organism>
<keyword evidence="2" id="KW-1185">Reference proteome</keyword>
<dbReference type="RefSeq" id="WP_012589807.1">
    <property type="nucleotide sequence ID" value="NC_011666.1"/>
</dbReference>
<dbReference type="eggNOG" id="ENOG5033NXI">
    <property type="taxonomic scope" value="Bacteria"/>
</dbReference>
<evidence type="ECO:0008006" key="3">
    <source>
        <dbReference type="Google" id="ProtNLM"/>
    </source>
</evidence>
<dbReference type="HOGENOM" id="CLU_168221_0_0_5"/>
<dbReference type="KEGG" id="msl:Msil_0766"/>